<evidence type="ECO:0000313" key="2">
    <source>
        <dbReference type="EMBL" id="AZQ63898.1"/>
    </source>
</evidence>
<feature type="transmembrane region" description="Helical" evidence="1">
    <location>
        <begin position="84"/>
        <end position="103"/>
    </location>
</feature>
<sequence>MTRKNILKIHILATIIAVLTISSFFSVSLWAEINDDLEVIKIVKEGVVKCLPLLIIAMPSLAITGKKLAGNSKNKIVLKKVKRMNYVTINGVILISLAIFLYYRSHYLTIDSVFLYAQGAEFIFGLCNLRLIVLNAKSGLKLSRKI</sequence>
<dbReference type="Proteomes" id="UP000267268">
    <property type="component" value="Chromosome 1"/>
</dbReference>
<keyword evidence="1" id="KW-0472">Membrane</keyword>
<keyword evidence="3" id="KW-1185">Reference proteome</keyword>
<dbReference type="KEGG" id="fll:EI427_17205"/>
<dbReference type="AlphaFoldDB" id="A0A3Q9FQX0"/>
<feature type="transmembrane region" description="Helical" evidence="1">
    <location>
        <begin position="115"/>
        <end position="136"/>
    </location>
</feature>
<organism evidence="2 3">
    <name type="scientific">Flammeovirga pectinis</name>
    <dbReference type="NCBI Taxonomy" id="2494373"/>
    <lineage>
        <taxon>Bacteria</taxon>
        <taxon>Pseudomonadati</taxon>
        <taxon>Bacteroidota</taxon>
        <taxon>Cytophagia</taxon>
        <taxon>Cytophagales</taxon>
        <taxon>Flammeovirgaceae</taxon>
        <taxon>Flammeovirga</taxon>
    </lineage>
</organism>
<feature type="transmembrane region" description="Helical" evidence="1">
    <location>
        <begin position="46"/>
        <end position="63"/>
    </location>
</feature>
<evidence type="ECO:0000256" key="1">
    <source>
        <dbReference type="SAM" id="Phobius"/>
    </source>
</evidence>
<proteinExistence type="predicted"/>
<dbReference type="OrthoDB" id="5195601at2"/>
<reference evidence="2 3" key="1">
    <citation type="submission" date="2018-12" db="EMBL/GenBank/DDBJ databases">
        <title>Flammeovirga pectinis sp. nov., isolated from the gut of the Korean scallop, Patinopecten yessoensis.</title>
        <authorList>
            <person name="Bae J.-W."/>
            <person name="Jeong Y.-S."/>
            <person name="Kang W."/>
        </authorList>
    </citation>
    <scope>NUCLEOTIDE SEQUENCE [LARGE SCALE GENOMIC DNA]</scope>
    <source>
        <strain evidence="2 3">L12M1</strain>
    </source>
</reference>
<feature type="transmembrane region" description="Helical" evidence="1">
    <location>
        <begin position="12"/>
        <end position="31"/>
    </location>
</feature>
<accession>A0A3Q9FQX0</accession>
<dbReference type="RefSeq" id="WP_126617059.1">
    <property type="nucleotide sequence ID" value="NZ_CP034562.1"/>
</dbReference>
<evidence type="ECO:0000313" key="3">
    <source>
        <dbReference type="Proteomes" id="UP000267268"/>
    </source>
</evidence>
<keyword evidence="1" id="KW-1133">Transmembrane helix</keyword>
<gene>
    <name evidence="2" type="ORF">EI427_17205</name>
</gene>
<protein>
    <submittedName>
        <fullName evidence="2">Uncharacterized protein</fullName>
    </submittedName>
</protein>
<name>A0A3Q9FQX0_9BACT</name>
<dbReference type="EMBL" id="CP034562">
    <property type="protein sequence ID" value="AZQ63898.1"/>
    <property type="molecule type" value="Genomic_DNA"/>
</dbReference>
<keyword evidence="1" id="KW-0812">Transmembrane</keyword>